<evidence type="ECO:0000256" key="1">
    <source>
        <dbReference type="SAM" id="Phobius"/>
    </source>
</evidence>
<name>A0A8D8LVL7_9HEMI</name>
<evidence type="ECO:0000313" key="2">
    <source>
        <dbReference type="EMBL" id="CAG6615911.1"/>
    </source>
</evidence>
<keyword evidence="1" id="KW-1133">Transmembrane helix</keyword>
<keyword evidence="1" id="KW-0812">Transmembrane</keyword>
<feature type="transmembrane region" description="Helical" evidence="1">
    <location>
        <begin position="37"/>
        <end position="56"/>
    </location>
</feature>
<sequence>MIISPFYVLFYSLRLLVLRSTLHLFSVFYSLSLVSSVLSSTLFVFFLALFLCLLLLRHCSLLHSLSVLIFLSVFFFYSFSRLQCSFIHSLCPCLLSVPVSLSVSRQNIFNLSVKSSNLFGLFCLNFSHSSFMSICCSSYRYSPQCLFLLYQNFLKFWLNILILSVLPFTFSSYQLFLRELLIFFILAVIPCSFSIRHSSLIWSATCFVLLSLRPCSFCLCQ</sequence>
<feature type="transmembrane region" description="Helical" evidence="1">
    <location>
        <begin position="7"/>
        <end position="31"/>
    </location>
</feature>
<accession>A0A8D8LVL7</accession>
<organism evidence="2">
    <name type="scientific">Cacopsylla melanoneura</name>
    <dbReference type="NCBI Taxonomy" id="428564"/>
    <lineage>
        <taxon>Eukaryota</taxon>
        <taxon>Metazoa</taxon>
        <taxon>Ecdysozoa</taxon>
        <taxon>Arthropoda</taxon>
        <taxon>Hexapoda</taxon>
        <taxon>Insecta</taxon>
        <taxon>Pterygota</taxon>
        <taxon>Neoptera</taxon>
        <taxon>Paraneoptera</taxon>
        <taxon>Hemiptera</taxon>
        <taxon>Sternorrhyncha</taxon>
        <taxon>Psylloidea</taxon>
        <taxon>Psyllidae</taxon>
        <taxon>Psyllinae</taxon>
        <taxon>Cacopsylla</taxon>
    </lineage>
</organism>
<reference evidence="2" key="1">
    <citation type="submission" date="2021-05" db="EMBL/GenBank/DDBJ databases">
        <authorList>
            <person name="Alioto T."/>
            <person name="Alioto T."/>
            <person name="Gomez Garrido J."/>
        </authorList>
    </citation>
    <scope>NUCLEOTIDE SEQUENCE</scope>
</reference>
<dbReference type="AlphaFoldDB" id="A0A8D8LVL7"/>
<keyword evidence="1" id="KW-0472">Membrane</keyword>
<feature type="transmembrane region" description="Helical" evidence="1">
    <location>
        <begin position="61"/>
        <end position="79"/>
    </location>
</feature>
<dbReference type="EMBL" id="HBUF01034285">
    <property type="protein sequence ID" value="CAG6615911.1"/>
    <property type="molecule type" value="Transcribed_RNA"/>
</dbReference>
<feature type="transmembrane region" description="Helical" evidence="1">
    <location>
        <begin position="147"/>
        <end position="168"/>
    </location>
</feature>
<feature type="transmembrane region" description="Helical" evidence="1">
    <location>
        <begin position="175"/>
        <end position="195"/>
    </location>
</feature>
<proteinExistence type="predicted"/>
<protein>
    <submittedName>
        <fullName evidence="2">Uncharacterized protein</fullName>
    </submittedName>
</protein>